<dbReference type="EMBL" id="CP040442">
    <property type="protein sequence ID" value="QOW09561.1"/>
    <property type="molecule type" value="Genomic_DNA"/>
</dbReference>
<dbReference type="KEGG" id="kfa:Q73A0000_03870"/>
<dbReference type="RefSeq" id="WP_193812773.1">
    <property type="nucleotide sequence ID" value="NZ_CP040442.1"/>
</dbReference>
<evidence type="ECO:0000313" key="1">
    <source>
        <dbReference type="EMBL" id="QOW09561.1"/>
    </source>
</evidence>
<dbReference type="AlphaFoldDB" id="A0A7M2Y5X2"/>
<proteinExistence type="predicted"/>
<keyword evidence="2" id="KW-1185">Reference proteome</keyword>
<dbReference type="PROSITE" id="PS51257">
    <property type="entry name" value="PROKAR_LIPOPROTEIN"/>
    <property type="match status" value="1"/>
</dbReference>
<accession>A0A7M2Y5X2</accession>
<name>A0A7M2Y5X2_9FLAO</name>
<organism evidence="1 2">
    <name type="scientific">Kaistella flava</name>
    <name type="common">ex Peng et al. 2021</name>
    <dbReference type="NCBI Taxonomy" id="2038776"/>
    <lineage>
        <taxon>Bacteria</taxon>
        <taxon>Pseudomonadati</taxon>
        <taxon>Bacteroidota</taxon>
        <taxon>Flavobacteriia</taxon>
        <taxon>Flavobacteriales</taxon>
        <taxon>Weeksellaceae</taxon>
        <taxon>Chryseobacterium group</taxon>
        <taxon>Kaistella</taxon>
    </lineage>
</organism>
<gene>
    <name evidence="1" type="ORF">Q73A0000_03870</name>
</gene>
<evidence type="ECO:0000313" key="2">
    <source>
        <dbReference type="Proteomes" id="UP000594195"/>
    </source>
</evidence>
<reference evidence="1 2" key="1">
    <citation type="submission" date="2019-05" db="EMBL/GenBank/DDBJ databases">
        <title>Chryseobacterium sp. isolated from King George Island, maritime Antarctica.</title>
        <authorList>
            <person name="Peng X."/>
        </authorList>
    </citation>
    <scope>NUCLEOTIDE SEQUENCE [LARGE SCALE GENOMIC DNA]</scope>
    <source>
        <strain evidence="1 2">7-3A</strain>
    </source>
</reference>
<protein>
    <submittedName>
        <fullName evidence="1">Uncharacterized protein</fullName>
    </submittedName>
</protein>
<sequence length="152" mass="18017">MKILYILILFVFLTSCKKSEKFNSVDENEKIFTMNQLSGSYDSITNRVMKYGDEDAYSELFYSFKDSNFGERTDSLMIYSKIMAEKYNDEKAYIDYLDAITEKYELKNEIGDYTTLNISKLDKSKKEKILSWLNVMLKKKIITQQEFEQVKK</sequence>
<dbReference type="Proteomes" id="UP000594195">
    <property type="component" value="Chromosome"/>
</dbReference>